<evidence type="ECO:0000256" key="1">
    <source>
        <dbReference type="ARBA" id="ARBA00005878"/>
    </source>
</evidence>
<evidence type="ECO:0000256" key="6">
    <source>
        <dbReference type="PIRSR" id="PIRSR037350-1"/>
    </source>
</evidence>
<dbReference type="GO" id="GO:0005634">
    <property type="term" value="C:nucleus"/>
    <property type="evidence" value="ECO:0007669"/>
    <property type="project" value="TreeGrafter"/>
</dbReference>
<evidence type="ECO:0000313" key="8">
    <source>
        <dbReference type="EMBL" id="KAA1081045.1"/>
    </source>
</evidence>
<dbReference type="InterPro" id="IPR010286">
    <property type="entry name" value="METTL16/RlmF"/>
</dbReference>
<dbReference type="CDD" id="cd02440">
    <property type="entry name" value="AdoMet_MTases"/>
    <property type="match status" value="1"/>
</dbReference>
<dbReference type="EMBL" id="VDEP01000104">
    <property type="protein sequence ID" value="KAA1131205.1"/>
    <property type="molecule type" value="Genomic_DNA"/>
</dbReference>
<evidence type="ECO:0000313" key="11">
    <source>
        <dbReference type="Proteomes" id="UP000325313"/>
    </source>
</evidence>
<feature type="region of interest" description="Disordered" evidence="7">
    <location>
        <begin position="389"/>
        <end position="412"/>
    </location>
</feature>
<dbReference type="EMBL" id="VSWC01000131">
    <property type="protein sequence ID" value="KAA1081045.1"/>
    <property type="molecule type" value="Genomic_DNA"/>
</dbReference>
<gene>
    <name evidence="8" type="ORF">PGT21_028188</name>
    <name evidence="9" type="ORF">PGTUg99_023835</name>
</gene>
<proteinExistence type="inferred from homology"/>
<feature type="region of interest" description="Disordered" evidence="7">
    <location>
        <begin position="425"/>
        <end position="459"/>
    </location>
</feature>
<dbReference type="InterPro" id="IPR017182">
    <property type="entry name" value="METTL16/PsiM"/>
</dbReference>
<feature type="binding site" evidence="6">
    <location>
        <position position="189"/>
    </location>
    <ligand>
        <name>S-adenosyl-L-methionine</name>
        <dbReference type="ChEBI" id="CHEBI:59789"/>
    </ligand>
</feature>
<feature type="compositionally biased region" description="Basic and acidic residues" evidence="7">
    <location>
        <begin position="433"/>
        <end position="445"/>
    </location>
</feature>
<dbReference type="GO" id="GO:0070475">
    <property type="term" value="P:rRNA base methylation"/>
    <property type="evidence" value="ECO:0007669"/>
    <property type="project" value="TreeGrafter"/>
</dbReference>
<protein>
    <recommendedName>
        <fullName evidence="12">U6 small nuclear RNA (adenine-(43)-N(6))-methyltransferase</fullName>
    </recommendedName>
</protein>
<keyword evidence="4 6" id="KW-0949">S-adenosyl-L-methionine</keyword>
<dbReference type="Proteomes" id="UP000325313">
    <property type="component" value="Unassembled WGS sequence"/>
</dbReference>
<comment type="caution">
    <text evidence="9">The sequence shown here is derived from an EMBL/GenBank/DDBJ whole genome shotgun (WGS) entry which is preliminary data.</text>
</comment>
<dbReference type="GO" id="GO:0008168">
    <property type="term" value="F:methyltransferase activity"/>
    <property type="evidence" value="ECO:0007669"/>
    <property type="project" value="UniProtKB-KW"/>
</dbReference>
<evidence type="ECO:0000313" key="10">
    <source>
        <dbReference type="Proteomes" id="UP000324748"/>
    </source>
</evidence>
<accession>A0A5B0S1P1</accession>
<keyword evidence="3 5" id="KW-0808">Transferase</keyword>
<evidence type="ECO:0008006" key="12">
    <source>
        <dbReference type="Google" id="ProtNLM"/>
    </source>
</evidence>
<evidence type="ECO:0000256" key="7">
    <source>
        <dbReference type="SAM" id="MobiDB-lite"/>
    </source>
</evidence>
<feature type="compositionally biased region" description="Polar residues" evidence="7">
    <location>
        <begin position="396"/>
        <end position="406"/>
    </location>
</feature>
<evidence type="ECO:0000313" key="9">
    <source>
        <dbReference type="EMBL" id="KAA1131205.1"/>
    </source>
</evidence>
<evidence type="ECO:0000256" key="3">
    <source>
        <dbReference type="ARBA" id="ARBA00022679"/>
    </source>
</evidence>
<reference evidence="10 11" key="1">
    <citation type="submission" date="2019-05" db="EMBL/GenBank/DDBJ databases">
        <title>Emergence of the Ug99 lineage of the wheat stem rust pathogen through somatic hybridization.</title>
        <authorList>
            <person name="Li F."/>
            <person name="Upadhyaya N.M."/>
            <person name="Sperschneider J."/>
            <person name="Matny O."/>
            <person name="Nguyen-Phuc H."/>
            <person name="Mago R."/>
            <person name="Raley C."/>
            <person name="Miller M.E."/>
            <person name="Silverstein K.A.T."/>
            <person name="Henningsen E."/>
            <person name="Hirsch C.D."/>
            <person name="Visser B."/>
            <person name="Pretorius Z.A."/>
            <person name="Steffenson B.J."/>
            <person name="Schwessinger B."/>
            <person name="Dodds P.N."/>
            <person name="Figueroa M."/>
        </authorList>
    </citation>
    <scope>NUCLEOTIDE SEQUENCE [LARGE SCALE GENOMIC DNA]</scope>
    <source>
        <strain evidence="8">21-0</strain>
        <strain evidence="9 11">Ug99</strain>
    </source>
</reference>
<dbReference type="PIRSF" id="PIRSF037350">
    <property type="entry name" value="Mtase_ZK1128_prd"/>
    <property type="match status" value="1"/>
</dbReference>
<dbReference type="PANTHER" id="PTHR13393:SF0">
    <property type="entry name" value="RNA N6-ADENOSINE-METHYLTRANSFERASE METTL16"/>
    <property type="match status" value="1"/>
</dbReference>
<dbReference type="InterPro" id="IPR029063">
    <property type="entry name" value="SAM-dependent_MTases_sf"/>
</dbReference>
<keyword evidence="2 5" id="KW-0489">Methyltransferase</keyword>
<evidence type="ECO:0000256" key="2">
    <source>
        <dbReference type="ARBA" id="ARBA00022603"/>
    </source>
</evidence>
<dbReference type="Pfam" id="PF05971">
    <property type="entry name" value="Methyltransf_10"/>
    <property type="match status" value="1"/>
</dbReference>
<dbReference type="Gene3D" id="3.40.50.150">
    <property type="entry name" value="Vaccinia Virus protein VP39"/>
    <property type="match status" value="1"/>
</dbReference>
<dbReference type="OrthoDB" id="514248at2759"/>
<dbReference type="SUPFAM" id="SSF53335">
    <property type="entry name" value="S-adenosyl-L-methionine-dependent methyltransferases"/>
    <property type="match status" value="1"/>
</dbReference>
<feature type="binding site" evidence="6">
    <location>
        <position position="81"/>
    </location>
    <ligand>
        <name>S-adenosyl-L-methionine</name>
        <dbReference type="ChEBI" id="CHEBI:59789"/>
    </ligand>
</feature>
<organism evidence="9 11">
    <name type="scientific">Puccinia graminis f. sp. tritici</name>
    <dbReference type="NCBI Taxonomy" id="56615"/>
    <lineage>
        <taxon>Eukaryota</taxon>
        <taxon>Fungi</taxon>
        <taxon>Dikarya</taxon>
        <taxon>Basidiomycota</taxon>
        <taxon>Pucciniomycotina</taxon>
        <taxon>Pucciniomycetes</taxon>
        <taxon>Pucciniales</taxon>
        <taxon>Pucciniaceae</taxon>
        <taxon>Puccinia</taxon>
    </lineage>
</organism>
<feature type="binding site" evidence="6">
    <location>
        <position position="135"/>
    </location>
    <ligand>
        <name>S-adenosyl-L-methionine</name>
        <dbReference type="ChEBI" id="CHEBI:59789"/>
    </ligand>
</feature>
<sequence length="501" mass="56438">MHPDNLYAHQPPDFDRLIKSDPTIKRSSLLVSFLQDSDRTSNTVFKDPEKLRQLTCALLLSDFKLKLSLPPDRLCPIIPGRLDYCLWLIDVLKASVELSDGGAGVLVIDVGTGSSAIYPLLLTQLLKNVRVIATELDQSSYDSAMRNVTQNDLGNRITLQKTSSTDPTILPIASISQEPDQMISITMCNPPFYSSQDEIDALRAKKDAPPEGVCTGSEVEMVYPGGEVGFIEKMMRDSLIIGSQTRWFTSLCGKYTTLSPVVELFKSLGGNNYAISELIQGRTRRWVIAWSWQYYRLPDNVARALGPPGPRLKGSSQLLPLSNHLEYYISLDVLVVSKRHSLIDQITKTLELIEKCRFEVLQCEPTYMWEVTLFEKNWTRNARRKRKFAAPETKISEATSGTLETDPSSHERLDKDPILKVKLSVNQYQPTPRPEDHGAKDEKTISPRNPSSSSSDTITPAEERIGLKIEMDWLFGQDRKLFLSFWNHVLLKKSNAPSQFA</sequence>
<dbReference type="Proteomes" id="UP000324748">
    <property type="component" value="Unassembled WGS sequence"/>
</dbReference>
<feature type="binding site" evidence="6">
    <location>
        <position position="111"/>
    </location>
    <ligand>
        <name>S-adenosyl-L-methionine</name>
        <dbReference type="ChEBI" id="CHEBI:59789"/>
    </ligand>
</feature>
<name>A0A5B0S1P1_PUCGR</name>
<dbReference type="AlphaFoldDB" id="A0A5B0S1P1"/>
<dbReference type="PANTHER" id="PTHR13393">
    <property type="entry name" value="SAM-DEPENDENT METHYLTRANSFERASE"/>
    <property type="match status" value="1"/>
</dbReference>
<comment type="similarity">
    <text evidence="1 5">Belongs to the methyltransferase superfamily. METTL16/RlmF family.</text>
</comment>
<keyword evidence="10" id="KW-1185">Reference proteome</keyword>
<evidence type="ECO:0000256" key="4">
    <source>
        <dbReference type="ARBA" id="ARBA00022691"/>
    </source>
</evidence>
<evidence type="ECO:0000256" key="5">
    <source>
        <dbReference type="PIRNR" id="PIRNR037350"/>
    </source>
</evidence>